<accession>A0ABQ5F1U5</accession>
<evidence type="ECO:0000256" key="1">
    <source>
        <dbReference type="SAM" id="MobiDB-lite"/>
    </source>
</evidence>
<feature type="region of interest" description="Disordered" evidence="1">
    <location>
        <begin position="38"/>
        <end position="72"/>
    </location>
</feature>
<sequence>MTENLHWLVLLWREQKECASCVRVELKMILAMEKIGFAGPEAQPPPKDDDQSLKKPRESDASASKQHPALTSTGWQITDTRDAVVDSLMHRSDPELEHFEQSSDDILMQDEGHTYDIGPFIKWFCRRTGKKKLYKADLEGPAFNLVKAFHKNKVFLQYQMDECHKLLMNKVSPLIEKQSRSQMRILSVDQCHRSVPTQYSRKDSPSAQDRQDKYFTQ</sequence>
<feature type="compositionally biased region" description="Basic and acidic residues" evidence="1">
    <location>
        <begin position="200"/>
        <end position="217"/>
    </location>
</feature>
<evidence type="ECO:0000313" key="2">
    <source>
        <dbReference type="EMBL" id="GJT57296.1"/>
    </source>
</evidence>
<feature type="compositionally biased region" description="Basic and acidic residues" evidence="1">
    <location>
        <begin position="46"/>
        <end position="60"/>
    </location>
</feature>
<proteinExistence type="predicted"/>
<protein>
    <submittedName>
        <fullName evidence="2">Uncharacterized protein</fullName>
    </submittedName>
</protein>
<organism evidence="2 3">
    <name type="scientific">Tanacetum coccineum</name>
    <dbReference type="NCBI Taxonomy" id="301880"/>
    <lineage>
        <taxon>Eukaryota</taxon>
        <taxon>Viridiplantae</taxon>
        <taxon>Streptophyta</taxon>
        <taxon>Embryophyta</taxon>
        <taxon>Tracheophyta</taxon>
        <taxon>Spermatophyta</taxon>
        <taxon>Magnoliopsida</taxon>
        <taxon>eudicotyledons</taxon>
        <taxon>Gunneridae</taxon>
        <taxon>Pentapetalae</taxon>
        <taxon>asterids</taxon>
        <taxon>campanulids</taxon>
        <taxon>Asterales</taxon>
        <taxon>Asteraceae</taxon>
        <taxon>Asteroideae</taxon>
        <taxon>Anthemideae</taxon>
        <taxon>Anthemidinae</taxon>
        <taxon>Tanacetum</taxon>
    </lineage>
</organism>
<dbReference type="Proteomes" id="UP001151760">
    <property type="component" value="Unassembled WGS sequence"/>
</dbReference>
<feature type="region of interest" description="Disordered" evidence="1">
    <location>
        <begin position="195"/>
        <end position="217"/>
    </location>
</feature>
<gene>
    <name evidence="2" type="ORF">Tco_0992350</name>
</gene>
<name>A0ABQ5F1U5_9ASTR</name>
<comment type="caution">
    <text evidence="2">The sequence shown here is derived from an EMBL/GenBank/DDBJ whole genome shotgun (WGS) entry which is preliminary data.</text>
</comment>
<reference evidence="2" key="1">
    <citation type="journal article" date="2022" name="Int. J. Mol. Sci.">
        <title>Draft Genome of Tanacetum Coccineum: Genomic Comparison of Closely Related Tanacetum-Family Plants.</title>
        <authorList>
            <person name="Yamashiro T."/>
            <person name="Shiraishi A."/>
            <person name="Nakayama K."/>
            <person name="Satake H."/>
        </authorList>
    </citation>
    <scope>NUCLEOTIDE SEQUENCE</scope>
</reference>
<evidence type="ECO:0000313" key="3">
    <source>
        <dbReference type="Proteomes" id="UP001151760"/>
    </source>
</evidence>
<feature type="compositionally biased region" description="Polar residues" evidence="1">
    <location>
        <begin position="61"/>
        <end position="72"/>
    </location>
</feature>
<reference evidence="2" key="2">
    <citation type="submission" date="2022-01" db="EMBL/GenBank/DDBJ databases">
        <authorList>
            <person name="Yamashiro T."/>
            <person name="Shiraishi A."/>
            <person name="Satake H."/>
            <person name="Nakayama K."/>
        </authorList>
    </citation>
    <scope>NUCLEOTIDE SEQUENCE</scope>
</reference>
<keyword evidence="3" id="KW-1185">Reference proteome</keyword>
<dbReference type="EMBL" id="BQNB010016919">
    <property type="protein sequence ID" value="GJT57296.1"/>
    <property type="molecule type" value="Genomic_DNA"/>
</dbReference>